<dbReference type="Proteomes" id="UP000231134">
    <property type="component" value="Unassembled WGS sequence"/>
</dbReference>
<dbReference type="AlphaFoldDB" id="A0A2M9A9S4"/>
<dbReference type="SUPFAM" id="SSF52540">
    <property type="entry name" value="P-loop containing nucleoside triphosphate hydrolases"/>
    <property type="match status" value="1"/>
</dbReference>
<dbReference type="Gene3D" id="3.40.50.300">
    <property type="entry name" value="P-loop containing nucleotide triphosphate hydrolases"/>
    <property type="match status" value="1"/>
</dbReference>
<keyword evidence="2" id="KW-1185">Reference proteome</keyword>
<comment type="caution">
    <text evidence="1">The sequence shown here is derived from an EMBL/GenBank/DDBJ whole genome shotgun (WGS) entry which is preliminary data.</text>
</comment>
<accession>A0A2M9A9S4</accession>
<dbReference type="InterPro" id="IPR027417">
    <property type="entry name" value="P-loop_NTPase"/>
</dbReference>
<proteinExistence type="predicted"/>
<dbReference type="PRINTS" id="PR01100">
    <property type="entry name" value="SHIKIMTKNASE"/>
</dbReference>
<dbReference type="EMBL" id="PGEX01000001">
    <property type="protein sequence ID" value="PJJ42491.1"/>
    <property type="molecule type" value="Genomic_DNA"/>
</dbReference>
<evidence type="ECO:0000313" key="2">
    <source>
        <dbReference type="Proteomes" id="UP000231134"/>
    </source>
</evidence>
<protein>
    <submittedName>
        <fullName evidence="1">AAA domain-containing protein</fullName>
    </submittedName>
</protein>
<dbReference type="RefSeq" id="WP_100426348.1">
    <property type="nucleotide sequence ID" value="NZ_PGEX01000001.1"/>
</dbReference>
<name>A0A2M9A9S4_9BACT</name>
<sequence>MKILVFGNIGSGKSTLSRVISEKLNEFELVEIDDFRKRYGDGTMEAEQVAKRNFYNAIVPEKNQIIEVMGAGDTGEALFETMQSMPEQKLVIILKTPLEECILRLKERQWVVPYPAPPEKAFSLAEETAPP</sequence>
<gene>
    <name evidence="1" type="ORF">BGX16_2522</name>
</gene>
<reference evidence="1 2" key="1">
    <citation type="submission" date="2017-11" db="EMBL/GenBank/DDBJ databases">
        <title>Animal gut microbial communities from fecal samples from Wisconsin, USA.</title>
        <authorList>
            <person name="Neumann A."/>
        </authorList>
    </citation>
    <scope>NUCLEOTIDE SEQUENCE [LARGE SCALE GENOMIC DNA]</scope>
    <source>
        <strain evidence="1 2">UWS3</strain>
    </source>
</reference>
<dbReference type="OrthoDB" id="5296079at2"/>
<dbReference type="Pfam" id="PF13238">
    <property type="entry name" value="AAA_18"/>
    <property type="match status" value="1"/>
</dbReference>
<organism evidence="1 2">
    <name type="scientific">Hallerella succinigenes</name>
    <dbReference type="NCBI Taxonomy" id="1896222"/>
    <lineage>
        <taxon>Bacteria</taxon>
        <taxon>Pseudomonadati</taxon>
        <taxon>Fibrobacterota</taxon>
        <taxon>Fibrobacteria</taxon>
        <taxon>Fibrobacterales</taxon>
        <taxon>Fibrobacteraceae</taxon>
        <taxon>Hallerella</taxon>
    </lineage>
</organism>
<evidence type="ECO:0000313" key="1">
    <source>
        <dbReference type="EMBL" id="PJJ42491.1"/>
    </source>
</evidence>